<dbReference type="SUPFAM" id="SSF52047">
    <property type="entry name" value="RNI-like"/>
    <property type="match status" value="1"/>
</dbReference>
<dbReference type="Gene3D" id="3.80.10.10">
    <property type="entry name" value="Ribonuclease Inhibitor"/>
    <property type="match status" value="1"/>
</dbReference>
<dbReference type="OrthoDB" id="2339315at2759"/>
<dbReference type="AlphaFoldDB" id="A0A197JU42"/>
<dbReference type="SUPFAM" id="SSF81383">
    <property type="entry name" value="F-box domain"/>
    <property type="match status" value="1"/>
</dbReference>
<proteinExistence type="predicted"/>
<evidence type="ECO:0000313" key="1">
    <source>
        <dbReference type="EMBL" id="OAQ28802.1"/>
    </source>
</evidence>
<dbReference type="InterPro" id="IPR036047">
    <property type="entry name" value="F-box-like_dom_sf"/>
</dbReference>
<reference evidence="1 2" key="1">
    <citation type="submission" date="2016-05" db="EMBL/GenBank/DDBJ databases">
        <title>Genome sequencing reveals origins of a unique bacterial endosymbiosis in the earliest lineages of terrestrial Fungi.</title>
        <authorList>
            <consortium name="DOE Joint Genome Institute"/>
            <person name="Uehling J."/>
            <person name="Gryganskyi A."/>
            <person name="Hameed K."/>
            <person name="Tschaplinski T."/>
            <person name="Misztal P."/>
            <person name="Wu S."/>
            <person name="Desiro A."/>
            <person name="Vande Pol N."/>
            <person name="Du Z.-Y."/>
            <person name="Zienkiewicz A."/>
            <person name="Zienkiewicz K."/>
            <person name="Morin E."/>
            <person name="Tisserant E."/>
            <person name="Splivallo R."/>
            <person name="Hainaut M."/>
            <person name="Henrissat B."/>
            <person name="Ohm R."/>
            <person name="Kuo A."/>
            <person name="Yan J."/>
            <person name="Lipzen A."/>
            <person name="Nolan M."/>
            <person name="Labutti K."/>
            <person name="Barry K."/>
            <person name="Goldstein A."/>
            <person name="Labbe J."/>
            <person name="Schadt C."/>
            <person name="Tuskan G."/>
            <person name="Grigoriev I."/>
            <person name="Martin F."/>
            <person name="Vilgalys R."/>
            <person name="Bonito G."/>
        </authorList>
    </citation>
    <scope>NUCLEOTIDE SEQUENCE [LARGE SCALE GENOMIC DNA]</scope>
    <source>
        <strain evidence="1 2">AG-77</strain>
    </source>
</reference>
<sequence length="510" mass="58541">MSLYTPPTSTNIFELPPILESICNNLLPYDIRDCRLVCKSWALLFEPYSWRYIDLHWPTQYTTAKLIESNSHRIWSLSALMRDLSILLEANQVLCTNLRELLTLGDFYHVEQFEVLYDAHGISDHRHPGCPLAEILKLVSLNPQLHTLEFSTITNSIQPFDYSLLSGFSALQKLTRLALEPGAYERKDPELIFNILKSCPSFLQELRLGCYCEFKSRRNYMVQSMESAATASRRKTPWKTFQYLKSLSVRCKHGECEPWIHEPILRNSPQLNRISIFGRSREVLETASTFCPSIERLRIGSGPCMPPANRQEEDFVRLIKAYPRGLKSLYLEAKCSTQDRILSALLQTSLMTLESLQVEGGAGISRETIIRTLRDCTNLQEFDLSPDGVYPDTGLSLDELLRTPWASPQLSTISIPVIDMENKSLADADSVELKEARHRKLATMILDLHRKVKAHPGGPICSFPCMFPKYVMPVDTALEMMRHEITEEQLRSMDLRWPSTKDEKWNRGEY</sequence>
<evidence type="ECO:0008006" key="3">
    <source>
        <dbReference type="Google" id="ProtNLM"/>
    </source>
</evidence>
<evidence type="ECO:0000313" key="2">
    <source>
        <dbReference type="Proteomes" id="UP000078512"/>
    </source>
</evidence>
<dbReference type="InterPro" id="IPR032675">
    <property type="entry name" value="LRR_dom_sf"/>
</dbReference>
<keyword evidence="2" id="KW-1185">Reference proteome</keyword>
<accession>A0A197JU42</accession>
<dbReference type="Proteomes" id="UP000078512">
    <property type="component" value="Unassembled WGS sequence"/>
</dbReference>
<gene>
    <name evidence="1" type="ORF">K457DRAFT_19979</name>
</gene>
<name>A0A197JU42_9FUNG</name>
<dbReference type="EMBL" id="KV442046">
    <property type="protein sequence ID" value="OAQ28802.1"/>
    <property type="molecule type" value="Genomic_DNA"/>
</dbReference>
<organism evidence="1 2">
    <name type="scientific">Linnemannia elongata AG-77</name>
    <dbReference type="NCBI Taxonomy" id="1314771"/>
    <lineage>
        <taxon>Eukaryota</taxon>
        <taxon>Fungi</taxon>
        <taxon>Fungi incertae sedis</taxon>
        <taxon>Mucoromycota</taxon>
        <taxon>Mortierellomycotina</taxon>
        <taxon>Mortierellomycetes</taxon>
        <taxon>Mortierellales</taxon>
        <taxon>Mortierellaceae</taxon>
        <taxon>Linnemannia</taxon>
    </lineage>
</organism>
<protein>
    <recommendedName>
        <fullName evidence="3">F-box domain-containing protein</fullName>
    </recommendedName>
</protein>